<dbReference type="SUPFAM" id="SSF52540">
    <property type="entry name" value="P-loop containing nucleoside triphosphate hydrolases"/>
    <property type="match status" value="1"/>
</dbReference>
<accession>A0A418YQ56</accession>
<dbReference type="Gene3D" id="3.40.50.300">
    <property type="entry name" value="P-loop containing nucleotide triphosphate hydrolases"/>
    <property type="match status" value="1"/>
</dbReference>
<evidence type="ECO:0000256" key="1">
    <source>
        <dbReference type="SAM" id="MobiDB-lite"/>
    </source>
</evidence>
<evidence type="ECO:0000313" key="2">
    <source>
        <dbReference type="EMBL" id="RJG53598.1"/>
    </source>
</evidence>
<dbReference type="Proteomes" id="UP000283469">
    <property type="component" value="Unassembled WGS sequence"/>
</dbReference>
<evidence type="ECO:0000313" key="3">
    <source>
        <dbReference type="Proteomes" id="UP000283469"/>
    </source>
</evidence>
<dbReference type="EMBL" id="QVRA01000014">
    <property type="protein sequence ID" value="RJG53598.1"/>
    <property type="molecule type" value="Genomic_DNA"/>
</dbReference>
<dbReference type="InterPro" id="IPR022205">
    <property type="entry name" value="DUF3732"/>
</dbReference>
<dbReference type="Pfam" id="PF12532">
    <property type="entry name" value="DUF3732"/>
    <property type="match status" value="1"/>
</dbReference>
<feature type="region of interest" description="Disordered" evidence="1">
    <location>
        <begin position="633"/>
        <end position="656"/>
    </location>
</feature>
<dbReference type="RefSeq" id="WP_119747922.1">
    <property type="nucleotide sequence ID" value="NZ_QVRA01000014.1"/>
</dbReference>
<dbReference type="InterPro" id="IPR027417">
    <property type="entry name" value="P-loop_NTPase"/>
</dbReference>
<organism evidence="2 3">
    <name type="scientific">Sphingobium terrigena</name>
    <dbReference type="NCBI Taxonomy" id="2304063"/>
    <lineage>
        <taxon>Bacteria</taxon>
        <taxon>Pseudomonadati</taxon>
        <taxon>Pseudomonadota</taxon>
        <taxon>Alphaproteobacteria</taxon>
        <taxon>Sphingomonadales</taxon>
        <taxon>Sphingomonadaceae</taxon>
        <taxon>Sphingobium</taxon>
    </lineage>
</organism>
<gene>
    <name evidence="2" type="ORF">D0Z70_15205</name>
</gene>
<keyword evidence="3" id="KW-1185">Reference proteome</keyword>
<dbReference type="OrthoDB" id="103556at2"/>
<dbReference type="AlphaFoldDB" id="A0A418YQ56"/>
<protein>
    <submittedName>
        <fullName evidence="2">DUF3732 domain-containing protein</fullName>
    </submittedName>
</protein>
<comment type="caution">
    <text evidence="2">The sequence shown here is derived from an EMBL/GenBank/DDBJ whole genome shotgun (WGS) entry which is preliminary data.</text>
</comment>
<proteinExistence type="predicted"/>
<sequence length="656" mass="73198">MKIKSIHLYSYDGRRRDVQFHLNGLNVITGRSSTGKSALSEIIEYCMGRSTFNIPEGVIRDRVSWFAVIYQFAGEQVLVAKPSPGSGRSSCSTAMIRRGADIAAPDHTDLLVNDDDSGVETLLSRMIGIPENTTAVPLENSRESYDANIKHTYYYLFQKQTIVANKDQLFYRQNEPFQPQAIKDTLPILLGVSSRNRYKLEAQLRTLQRDRRLNGKLLEQARGAVETSEERALGLISEARSVGIFATDRGAGEPVVSLLRDALSWTPAPVPEDDGQRVATIETNLFGLREQRREIQRRIDATVQFAKRSEGFESEAGEQRDRLASIKALPKSKETGEWQWPFTEANLALSSPIASMLLAEIESLDQEMTAVRGERPALEAYLVVQRTALEAVGDQIRTKEVELSAAIASNEVIAQMGNRNNAASRVVGRVSLFLENLLPDAEMARLEAEEKRLKAKADDLERKIGADDSGERLASTLNNISMHMSRYITDLGGEFGQYPARLDMHNLTVVIDRPSRPIYMPRTGGGENHLAYHLAALLALHRFAANNDQPLPRFLLIDQPTQVYFPSETVYAAAGGSIEKTETDADLEAVRRLFEVLRRFGEEDAKGFQIIVTEHANLRDDWFQSALVEQPWTKPPALVPNDWPDESDESASVVPS</sequence>
<name>A0A418YQ56_9SPHN</name>
<reference evidence="2 3" key="1">
    <citation type="submission" date="2018-08" db="EMBL/GenBank/DDBJ databases">
        <title>Sphingobium sp. EO9.</title>
        <authorList>
            <person name="Park Y."/>
            <person name="Kim K.H."/>
            <person name="Jeon C.O."/>
        </authorList>
    </citation>
    <scope>NUCLEOTIDE SEQUENCE [LARGE SCALE GENOMIC DNA]</scope>
    <source>
        <strain evidence="2 3">EO9</strain>
    </source>
</reference>